<dbReference type="Proteomes" id="UP000313312">
    <property type="component" value="Unassembled WGS sequence"/>
</dbReference>
<dbReference type="InterPro" id="IPR002560">
    <property type="entry name" value="Transposase_DDE"/>
</dbReference>
<name>A0A5C4TK20_FRUSA</name>
<evidence type="ECO:0000313" key="3">
    <source>
        <dbReference type="Proteomes" id="UP000313312"/>
    </source>
</evidence>
<evidence type="ECO:0000259" key="1">
    <source>
        <dbReference type="Pfam" id="PF01610"/>
    </source>
</evidence>
<reference evidence="2 3" key="1">
    <citation type="submission" date="2018-05" db="EMBL/GenBank/DDBJ databases">
        <title>Lactobacillus sanfranciscensis Ah4 draft denome sequence.</title>
        <authorList>
            <person name="Zhang G."/>
        </authorList>
    </citation>
    <scope>NUCLEOTIDE SEQUENCE [LARGE SCALE GENOMIC DNA]</scope>
    <source>
        <strain evidence="2 3">Ah4</strain>
    </source>
</reference>
<dbReference type="InterPro" id="IPR047951">
    <property type="entry name" value="Transpos_ISL3"/>
</dbReference>
<dbReference type="PANTHER" id="PTHR33498:SF1">
    <property type="entry name" value="TRANSPOSASE FOR INSERTION SEQUENCE ELEMENT IS1557"/>
    <property type="match status" value="1"/>
</dbReference>
<protein>
    <submittedName>
        <fullName evidence="2">ISL3 family transposase</fullName>
    </submittedName>
</protein>
<feature type="domain" description="Transposase IS204/IS1001/IS1096/IS1165 DDE" evidence="1">
    <location>
        <begin position="163"/>
        <end position="289"/>
    </location>
</feature>
<proteinExistence type="predicted"/>
<dbReference type="EMBL" id="QFCR01000014">
    <property type="protein sequence ID" value="TNK90233.1"/>
    <property type="molecule type" value="Genomic_DNA"/>
</dbReference>
<gene>
    <name evidence="2" type="ORF">DID87_04975</name>
</gene>
<dbReference type="AlphaFoldDB" id="A0A5C4TK20"/>
<accession>A0A5C4TK20</accession>
<sequence>MNNDITMQMIGINDPNITYDDNTNQYDKVKSNGTATVVWNLKLTYPRNCENCNILMNNNGFKKVSYKGPTTAAGLTTIRIKKQKYICNKCKNTAIAILNDINKFDHILRVVKIQAVLDYSTSSGLKDISKRYEISSNTVMRQAKGLAAYHKIGYHYIPKNIAFDDFKSGKMAPSGMSMALMNSDNRRLINIIESRQGNYLESYFLRYSLSARLSVKTVTVDLFSPYRGLINRVFPNAKIIADRFHIINRLYVALNQERIKLMNYFGSGIPEYRQLKNLYKLLFKKRESVRL</sequence>
<dbReference type="PANTHER" id="PTHR33498">
    <property type="entry name" value="TRANSPOSASE FOR INSERTION SEQUENCE ELEMENT IS1557"/>
    <property type="match status" value="1"/>
</dbReference>
<organism evidence="2 3">
    <name type="scientific">Fructilactobacillus sanfranciscensis</name>
    <name type="common">Lactobacillus sanfranciscensis</name>
    <dbReference type="NCBI Taxonomy" id="1625"/>
    <lineage>
        <taxon>Bacteria</taxon>
        <taxon>Bacillati</taxon>
        <taxon>Bacillota</taxon>
        <taxon>Bacilli</taxon>
        <taxon>Lactobacillales</taxon>
        <taxon>Lactobacillaceae</taxon>
        <taxon>Fructilactobacillus</taxon>
    </lineage>
</organism>
<comment type="caution">
    <text evidence="2">The sequence shown here is derived from an EMBL/GenBank/DDBJ whole genome shotgun (WGS) entry which is preliminary data.</text>
</comment>
<dbReference type="Pfam" id="PF01610">
    <property type="entry name" value="DDE_Tnp_ISL3"/>
    <property type="match status" value="1"/>
</dbReference>
<evidence type="ECO:0000313" key="2">
    <source>
        <dbReference type="EMBL" id="TNK90233.1"/>
    </source>
</evidence>